<feature type="domain" description="Mab-21-like HhH/H2TH-like" evidence="10">
    <location>
        <begin position="275"/>
        <end position="356"/>
    </location>
</feature>
<keyword evidence="3" id="KW-0808">Transferase</keyword>
<dbReference type="Pfam" id="PF20266">
    <property type="entry name" value="Mab-21_C"/>
    <property type="match status" value="1"/>
</dbReference>
<protein>
    <submittedName>
        <fullName evidence="11">Uncharacterized protein</fullName>
    </submittedName>
</protein>
<sequence length="395" mass="46081">MDDMSLKEEMYAHLDKFYACDEFARKLVLEDFNNDDEETIQSGSLMEGAFLVPLMIPVEDKNYDLDVMCVIGEFSKEQANLSLMETEYPGYYLINTEYEFIKEICEDNPATKAFLMGEGTIKDMFPNDNDDFNFHHNMESEHGCPAGTTNLSDIIGEEQKEGEHEKKEIDQLLTNILMGAKIDMVLCLRMDFWSIITEEWFIRDRYFPDLETVCEIREVGCTLVRKAIGDEKNTWRLSFSEAEAILALKQSPFQKKSYLLAKLIFTLESNGLIDDKSERKLSSYILKTVHLFVLENTPKEELEKLEQTKDYLKLVFIIFERLLDALKVGYLSCYFVLEMNLLHGFGQVFLDNIAYRFDNLFKCDTFIEKMVDNFKRNRIFDFFSEEVLKEISSSS</sequence>
<evidence type="ECO:0000313" key="12">
    <source>
        <dbReference type="Proteomes" id="UP000594262"/>
    </source>
</evidence>
<dbReference type="Pfam" id="PF03281">
    <property type="entry name" value="Mab-21"/>
    <property type="match status" value="1"/>
</dbReference>
<evidence type="ECO:0000256" key="7">
    <source>
        <dbReference type="ARBA" id="ARBA00022840"/>
    </source>
</evidence>
<dbReference type="GO" id="GO:0046872">
    <property type="term" value="F:metal ion binding"/>
    <property type="evidence" value="ECO:0007669"/>
    <property type="project" value="UniProtKB-KW"/>
</dbReference>
<dbReference type="Proteomes" id="UP000594262">
    <property type="component" value="Unplaced"/>
</dbReference>
<accession>A0A7M5XFH5</accession>
<keyword evidence="5" id="KW-0479">Metal-binding</keyword>
<reference evidence="11" key="1">
    <citation type="submission" date="2021-01" db="UniProtKB">
        <authorList>
            <consortium name="EnsemblMetazoa"/>
        </authorList>
    </citation>
    <scope>IDENTIFICATION</scope>
</reference>
<keyword evidence="7" id="KW-0067">ATP-binding</keyword>
<evidence type="ECO:0000256" key="3">
    <source>
        <dbReference type="ARBA" id="ARBA00022679"/>
    </source>
</evidence>
<evidence type="ECO:0000256" key="2">
    <source>
        <dbReference type="ARBA" id="ARBA00008307"/>
    </source>
</evidence>
<dbReference type="PANTHER" id="PTHR10656">
    <property type="entry name" value="CELL FATE DETERMINING PROTEIN MAB21-RELATED"/>
    <property type="match status" value="1"/>
</dbReference>
<dbReference type="RefSeq" id="XP_066913968.1">
    <property type="nucleotide sequence ID" value="XM_067057867.1"/>
</dbReference>
<evidence type="ECO:0000256" key="5">
    <source>
        <dbReference type="ARBA" id="ARBA00022723"/>
    </source>
</evidence>
<dbReference type="GO" id="GO:0005524">
    <property type="term" value="F:ATP binding"/>
    <property type="evidence" value="ECO:0007669"/>
    <property type="project" value="UniProtKB-KW"/>
</dbReference>
<dbReference type="PANTHER" id="PTHR10656:SF42">
    <property type="entry name" value="CYCLIC GMP-AMP SYNTHASE-LIKE PROTEIN-RELATED"/>
    <property type="match status" value="1"/>
</dbReference>
<evidence type="ECO:0000256" key="8">
    <source>
        <dbReference type="ARBA" id="ARBA00022842"/>
    </source>
</evidence>
<evidence type="ECO:0000259" key="10">
    <source>
        <dbReference type="Pfam" id="PF20266"/>
    </source>
</evidence>
<keyword evidence="8" id="KW-0460">Magnesium</keyword>
<evidence type="ECO:0000256" key="6">
    <source>
        <dbReference type="ARBA" id="ARBA00022741"/>
    </source>
</evidence>
<name>A0A7M5XFH5_9CNID</name>
<dbReference type="InterPro" id="IPR046906">
    <property type="entry name" value="Mab-21_HhH/H2TH-like"/>
</dbReference>
<evidence type="ECO:0000256" key="1">
    <source>
        <dbReference type="ARBA" id="ARBA00001946"/>
    </source>
</evidence>
<comment type="cofactor">
    <cofactor evidence="1">
        <name>Mg(2+)</name>
        <dbReference type="ChEBI" id="CHEBI:18420"/>
    </cofactor>
</comment>
<feature type="domain" description="Mab-21-like nucleotidyltransferase" evidence="9">
    <location>
        <begin position="180"/>
        <end position="246"/>
    </location>
</feature>
<dbReference type="EnsemblMetazoa" id="CLYHEMT022613.1">
    <property type="protein sequence ID" value="CLYHEMP022613.1"/>
    <property type="gene ID" value="CLYHEMG022613"/>
</dbReference>
<dbReference type="GO" id="GO:0016779">
    <property type="term" value="F:nucleotidyltransferase activity"/>
    <property type="evidence" value="ECO:0007669"/>
    <property type="project" value="UniProtKB-KW"/>
</dbReference>
<dbReference type="Gene3D" id="1.10.1410.40">
    <property type="match status" value="1"/>
</dbReference>
<dbReference type="InterPro" id="IPR046903">
    <property type="entry name" value="Mab-21-like_nuc_Trfase"/>
</dbReference>
<organism evidence="11 12">
    <name type="scientific">Clytia hemisphaerica</name>
    <dbReference type="NCBI Taxonomy" id="252671"/>
    <lineage>
        <taxon>Eukaryota</taxon>
        <taxon>Metazoa</taxon>
        <taxon>Cnidaria</taxon>
        <taxon>Hydrozoa</taxon>
        <taxon>Hydroidolina</taxon>
        <taxon>Leptothecata</taxon>
        <taxon>Obeliida</taxon>
        <taxon>Clytiidae</taxon>
        <taxon>Clytia</taxon>
    </lineage>
</organism>
<evidence type="ECO:0000313" key="11">
    <source>
        <dbReference type="EnsemblMetazoa" id="CLYHEMP022613.1"/>
    </source>
</evidence>
<dbReference type="InterPro" id="IPR024810">
    <property type="entry name" value="MAB21L/cGLR"/>
</dbReference>
<proteinExistence type="inferred from homology"/>
<keyword evidence="4" id="KW-0548">Nucleotidyltransferase</keyword>
<keyword evidence="12" id="KW-1185">Reference proteome</keyword>
<keyword evidence="6" id="KW-0547">Nucleotide-binding</keyword>
<evidence type="ECO:0000256" key="4">
    <source>
        <dbReference type="ARBA" id="ARBA00022695"/>
    </source>
</evidence>
<dbReference type="SMART" id="SM01265">
    <property type="entry name" value="Mab-21"/>
    <property type="match status" value="1"/>
</dbReference>
<comment type="similarity">
    <text evidence="2">Belongs to the mab-21 family.</text>
</comment>
<evidence type="ECO:0000259" key="9">
    <source>
        <dbReference type="Pfam" id="PF03281"/>
    </source>
</evidence>
<dbReference type="GeneID" id="136801234"/>
<dbReference type="AlphaFoldDB" id="A0A7M5XFH5"/>